<dbReference type="InParanoid" id="A0A3N4M0Q0"/>
<evidence type="ECO:0000259" key="1">
    <source>
        <dbReference type="Pfam" id="PF11160"/>
    </source>
</evidence>
<dbReference type="InterPro" id="IPR021331">
    <property type="entry name" value="Hva1_TUDOR"/>
</dbReference>
<keyword evidence="3" id="KW-1185">Reference proteome</keyword>
<dbReference type="Proteomes" id="UP000267821">
    <property type="component" value="Unassembled WGS sequence"/>
</dbReference>
<dbReference type="EMBL" id="ML121534">
    <property type="protein sequence ID" value="RPB26511.1"/>
    <property type="molecule type" value="Genomic_DNA"/>
</dbReference>
<name>A0A3N4M0Q0_9PEZI</name>
<sequence>MALNSNELAHMPGRTSNCICQAYNSVNTRQFQKAQVRRKASTFSTVPLEGRNTNSPTLHGKIEQVITQDDVAGRTGVTVHASAEDPRYEIRNCNTGKTTGLRESNILRTSDPVVESIESTQYGRER</sequence>
<proteinExistence type="predicted"/>
<evidence type="ECO:0000313" key="3">
    <source>
        <dbReference type="Proteomes" id="UP000267821"/>
    </source>
</evidence>
<gene>
    <name evidence="2" type="ORF">L211DRAFT_899891</name>
</gene>
<protein>
    <recommendedName>
        <fullName evidence="1">Hypervirulence associated protein TUDOR domain-containing protein</fullName>
    </recommendedName>
</protein>
<dbReference type="AlphaFoldDB" id="A0A3N4M0Q0"/>
<dbReference type="OrthoDB" id="10052172at2759"/>
<evidence type="ECO:0000313" key="2">
    <source>
        <dbReference type="EMBL" id="RPB26511.1"/>
    </source>
</evidence>
<feature type="domain" description="Hypervirulence associated protein TUDOR" evidence="1">
    <location>
        <begin position="59"/>
        <end position="106"/>
    </location>
</feature>
<organism evidence="2 3">
    <name type="scientific">Terfezia boudieri ATCC MYA-4762</name>
    <dbReference type="NCBI Taxonomy" id="1051890"/>
    <lineage>
        <taxon>Eukaryota</taxon>
        <taxon>Fungi</taxon>
        <taxon>Dikarya</taxon>
        <taxon>Ascomycota</taxon>
        <taxon>Pezizomycotina</taxon>
        <taxon>Pezizomycetes</taxon>
        <taxon>Pezizales</taxon>
        <taxon>Pezizaceae</taxon>
        <taxon>Terfezia</taxon>
    </lineage>
</organism>
<dbReference type="Pfam" id="PF11160">
    <property type="entry name" value="Hva1_TUDOR"/>
    <property type="match status" value="1"/>
</dbReference>
<accession>A0A3N4M0Q0</accession>
<reference evidence="2 3" key="1">
    <citation type="journal article" date="2018" name="Nat. Ecol. Evol.">
        <title>Pezizomycetes genomes reveal the molecular basis of ectomycorrhizal truffle lifestyle.</title>
        <authorList>
            <person name="Murat C."/>
            <person name="Payen T."/>
            <person name="Noel B."/>
            <person name="Kuo A."/>
            <person name="Morin E."/>
            <person name="Chen J."/>
            <person name="Kohler A."/>
            <person name="Krizsan K."/>
            <person name="Balestrini R."/>
            <person name="Da Silva C."/>
            <person name="Montanini B."/>
            <person name="Hainaut M."/>
            <person name="Levati E."/>
            <person name="Barry K.W."/>
            <person name="Belfiori B."/>
            <person name="Cichocki N."/>
            <person name="Clum A."/>
            <person name="Dockter R.B."/>
            <person name="Fauchery L."/>
            <person name="Guy J."/>
            <person name="Iotti M."/>
            <person name="Le Tacon F."/>
            <person name="Lindquist E.A."/>
            <person name="Lipzen A."/>
            <person name="Malagnac F."/>
            <person name="Mello A."/>
            <person name="Molinier V."/>
            <person name="Miyauchi S."/>
            <person name="Poulain J."/>
            <person name="Riccioni C."/>
            <person name="Rubini A."/>
            <person name="Sitrit Y."/>
            <person name="Splivallo R."/>
            <person name="Traeger S."/>
            <person name="Wang M."/>
            <person name="Zifcakova L."/>
            <person name="Wipf D."/>
            <person name="Zambonelli A."/>
            <person name="Paolocci F."/>
            <person name="Nowrousian M."/>
            <person name="Ottonello S."/>
            <person name="Baldrian P."/>
            <person name="Spatafora J.W."/>
            <person name="Henrissat B."/>
            <person name="Nagy L.G."/>
            <person name="Aury J.M."/>
            <person name="Wincker P."/>
            <person name="Grigoriev I.V."/>
            <person name="Bonfante P."/>
            <person name="Martin F.M."/>
        </authorList>
    </citation>
    <scope>NUCLEOTIDE SEQUENCE [LARGE SCALE GENOMIC DNA]</scope>
    <source>
        <strain evidence="2 3">ATCC MYA-4762</strain>
    </source>
</reference>